<dbReference type="Pfam" id="PF09759">
    <property type="entry name" value="Atx10homo_assoc"/>
    <property type="match status" value="1"/>
</dbReference>
<evidence type="ECO:0000313" key="9">
    <source>
        <dbReference type="Proteomes" id="UP001181693"/>
    </source>
</evidence>
<evidence type="ECO:0000313" key="8">
    <source>
        <dbReference type="EMBL" id="DBA30455.1"/>
    </source>
</evidence>
<evidence type="ECO:0000256" key="4">
    <source>
        <dbReference type="ARBA" id="ARBA00022618"/>
    </source>
</evidence>
<dbReference type="PANTHER" id="PTHR13255">
    <property type="entry name" value="ATAXIN-10"/>
    <property type="match status" value="1"/>
</dbReference>
<dbReference type="SUPFAM" id="SSF48371">
    <property type="entry name" value="ARM repeat"/>
    <property type="match status" value="1"/>
</dbReference>
<dbReference type="GO" id="GO:0051301">
    <property type="term" value="P:cell division"/>
    <property type="evidence" value="ECO:0007669"/>
    <property type="project" value="UniProtKB-KW"/>
</dbReference>
<dbReference type="InterPro" id="IPR019156">
    <property type="entry name" value="Ataxin-10_domain"/>
</dbReference>
<comment type="subcellular location">
    <subcellularLocation>
        <location evidence="1">Midbody</location>
    </subcellularLocation>
</comment>
<comment type="caution">
    <text evidence="8">The sequence shown here is derived from an EMBL/GenBank/DDBJ whole genome shotgun (WGS) entry which is preliminary data.</text>
</comment>
<organism evidence="8 9">
    <name type="scientific">Pyxicephalus adspersus</name>
    <name type="common">African bullfrog</name>
    <dbReference type="NCBI Taxonomy" id="30357"/>
    <lineage>
        <taxon>Eukaryota</taxon>
        <taxon>Metazoa</taxon>
        <taxon>Chordata</taxon>
        <taxon>Craniata</taxon>
        <taxon>Vertebrata</taxon>
        <taxon>Euteleostomi</taxon>
        <taxon>Amphibia</taxon>
        <taxon>Batrachia</taxon>
        <taxon>Anura</taxon>
        <taxon>Neobatrachia</taxon>
        <taxon>Ranoidea</taxon>
        <taxon>Pyxicephalidae</taxon>
        <taxon>Pyxicephalinae</taxon>
        <taxon>Pyxicephalus</taxon>
    </lineage>
</organism>
<dbReference type="AlphaFoldDB" id="A0AAV3AZ09"/>
<proteinExistence type="inferred from homology"/>
<keyword evidence="9" id="KW-1185">Reference proteome</keyword>
<dbReference type="InterPro" id="IPR051374">
    <property type="entry name" value="Ataxin-10/CTR86_families"/>
</dbReference>
<evidence type="ECO:0000256" key="2">
    <source>
        <dbReference type="ARBA" id="ARBA00008384"/>
    </source>
</evidence>
<evidence type="ECO:0000259" key="7">
    <source>
        <dbReference type="Pfam" id="PF09759"/>
    </source>
</evidence>
<comment type="similarity">
    <text evidence="2">Belongs to the ataxin-10 family.</text>
</comment>
<evidence type="ECO:0000256" key="1">
    <source>
        <dbReference type="ARBA" id="ARBA00004214"/>
    </source>
</evidence>
<dbReference type="InterPro" id="IPR011989">
    <property type="entry name" value="ARM-like"/>
</dbReference>
<protein>
    <recommendedName>
        <fullName evidence="3">Ataxin-10</fullName>
    </recommendedName>
</protein>
<dbReference type="PANTHER" id="PTHR13255:SF0">
    <property type="entry name" value="ATAXIN-10"/>
    <property type="match status" value="1"/>
</dbReference>
<dbReference type="GO" id="GO:0031175">
    <property type="term" value="P:neuron projection development"/>
    <property type="evidence" value="ECO:0007669"/>
    <property type="project" value="TreeGrafter"/>
</dbReference>
<keyword evidence="5" id="KW-0131">Cell cycle</keyword>
<reference evidence="8" key="1">
    <citation type="thesis" date="2020" institute="ProQuest LLC" country="789 East Eisenhower Parkway, Ann Arbor, MI, USA">
        <title>Comparative Genomics and Chromosome Evolution.</title>
        <authorList>
            <person name="Mudd A.B."/>
        </authorList>
    </citation>
    <scope>NUCLEOTIDE SEQUENCE</scope>
    <source>
        <strain evidence="8">1538</strain>
        <tissue evidence="8">Blood</tissue>
    </source>
</reference>
<evidence type="ECO:0000256" key="5">
    <source>
        <dbReference type="ARBA" id="ARBA00023306"/>
    </source>
</evidence>
<dbReference type="EMBL" id="DYDO01000002">
    <property type="protein sequence ID" value="DBA30455.1"/>
    <property type="molecule type" value="Genomic_DNA"/>
</dbReference>
<dbReference type="GO" id="GO:0005829">
    <property type="term" value="C:cytosol"/>
    <property type="evidence" value="ECO:0007669"/>
    <property type="project" value="TreeGrafter"/>
</dbReference>
<dbReference type="GO" id="GO:0030496">
    <property type="term" value="C:midbody"/>
    <property type="evidence" value="ECO:0007669"/>
    <property type="project" value="UniProtKB-SubCell"/>
</dbReference>
<comment type="function">
    <text evidence="6">May play a role in the regulation of cytokinesis. May play a role in signaling by stimulating protein glycosylation. Induces neuritogenesis by activating the Ras-MAP kinase pathway and is necessary for the survival of cerebellar neurons. Does not appear to play a major role in ciliogenesis.</text>
</comment>
<accession>A0AAV3AZ09</accession>
<evidence type="ECO:0000256" key="6">
    <source>
        <dbReference type="ARBA" id="ARBA00045173"/>
    </source>
</evidence>
<dbReference type="InterPro" id="IPR016024">
    <property type="entry name" value="ARM-type_fold"/>
</dbReference>
<dbReference type="Proteomes" id="UP001181693">
    <property type="component" value="Unassembled WGS sequence"/>
</dbReference>
<gene>
    <name evidence="8" type="ORF">GDO54_006426</name>
</gene>
<name>A0AAV3AZ09_PYXAD</name>
<sequence length="480" mass="53710">MAAPREHLTALCGELEEWERRGCIDVREHGVHLVRRVTELFRVAVYRENADEKTFTVLFKILSRAFCEVQAKSETSDSSLEGWIAMSAECFRCLRNSCVQCAQNQNTIGSVGIIEETISLIKAFSSSSNCSESCLVAFRCGLQFLGNVAGGNQGSQNRIWNHAFPQLFLSCLTHEDEKVSTYGSMVLFTCIGEDKMADFMVPANLQIAVSVITSYTKRPNTDWLQLIVTDRFLRYPELLKQIYACLSHSDRVVLLELIMSKVSDKNQLSAEELASLQGTAEFLSECFQSQCKAVLKLATPEHSDDQDAVVVVRLLDILCEMTSDSEHLTCLQSCPGLLDTVVDTLRLTHLAGKQSKNIFTSTHTASLGSDLTHAVVGFKAHLIRLIANLCYRNKENQDKIYQMDGIPLILDNCSIDDNNPFLNQWAVYAIRNLTEHNEKNQGIIANLERQGLADTSVLEHMGLKVEERDGKLLLKSVKKM</sequence>
<keyword evidence="4" id="KW-0132">Cell division</keyword>
<evidence type="ECO:0000256" key="3">
    <source>
        <dbReference type="ARBA" id="ARBA00018804"/>
    </source>
</evidence>
<dbReference type="Gene3D" id="1.25.10.10">
    <property type="entry name" value="Leucine-rich Repeat Variant"/>
    <property type="match status" value="2"/>
</dbReference>
<feature type="domain" description="Ataxin-10" evidence="7">
    <location>
        <begin position="378"/>
        <end position="474"/>
    </location>
</feature>